<dbReference type="EMBL" id="DACSEI010000002">
    <property type="protein sequence ID" value="HAT1595068.1"/>
    <property type="molecule type" value="Genomic_DNA"/>
</dbReference>
<comment type="caution">
    <text evidence="1">The sequence shown here is derived from an EMBL/GenBank/DDBJ whole genome shotgun (WGS) entry which is preliminary data.</text>
</comment>
<organism evidence="1 2">
    <name type="scientific">Legionella pneumophila</name>
    <dbReference type="NCBI Taxonomy" id="446"/>
    <lineage>
        <taxon>Bacteria</taxon>
        <taxon>Pseudomonadati</taxon>
        <taxon>Pseudomonadota</taxon>
        <taxon>Gammaproteobacteria</taxon>
        <taxon>Legionellales</taxon>
        <taxon>Legionellaceae</taxon>
        <taxon>Legionella</taxon>
    </lineage>
</organism>
<reference evidence="1" key="2">
    <citation type="submission" date="2020-11" db="EMBL/GenBank/DDBJ databases">
        <authorList>
            <consortium name="NCBI Pathogen Detection Project"/>
        </authorList>
    </citation>
    <scope>NUCLEOTIDE SEQUENCE</scope>
    <source>
        <strain evidence="1">D3612</strain>
    </source>
</reference>
<evidence type="ECO:0000313" key="2">
    <source>
        <dbReference type="Proteomes" id="UP000861567"/>
    </source>
</evidence>
<dbReference type="Proteomes" id="UP000861567">
    <property type="component" value="Unassembled WGS sequence"/>
</dbReference>
<proteinExistence type="predicted"/>
<name>A0AAN5KNP4_LEGPN</name>
<dbReference type="AlphaFoldDB" id="A0AAN5KNP4"/>
<evidence type="ECO:0000313" key="1">
    <source>
        <dbReference type="EMBL" id="HAT1595068.1"/>
    </source>
</evidence>
<protein>
    <submittedName>
        <fullName evidence="1">Uncharacterized protein</fullName>
    </submittedName>
</protein>
<gene>
    <name evidence="1" type="ORF">I8Y58_000257</name>
</gene>
<accession>A0AAN5KNP4</accession>
<sequence>MTKPRVKPIGIGDLKVVKQTLIRYSAGEVAHIENVMATETRGRKHRRLRQIEEIITSEFERTEESKRDLQTTERFEMQQETQKTIQSDTRFQIGAEVSVGFGPVQLGVSTQFSTSNSKTESDTTATNYAKEVVERSLERLVERVREERVTRTLEEFEEKNYHQFDNTDGENKSGIYRWVDKFYRSKVINYGKRLYYEFIVPEPAAFYIFSRNYTLDNDVLPEEPIFPVKPGTNKPLIPEDITRTNYLALAQAYDAKDITPPPQKEIIVSRVVGRELQAEEHWAFTDSELEIPAGYVYSTHTLYYTFSGGNDNFHFSIHSSISSISRDNSGQKFNGINIPAIRGMFPIGARGHSIRSLMISISVVCSLTQEYEDEWRLKTFTTVMNAYNKKLLEYEERLAAAQIQEGVEIGGNNPIINRIIEQEELKKGCITLWTGFKYNAVPGVIHDINQNPPNNYPEIHINNALEISPEIKFLEQSFDWKNMAYEFYPYYWGRKKHWLESYPLKDNDPLFADFLRAGAARVLVPVRIEATKAVLFYQLTGKMWPGGDMPQFDPPDPMGTLVAPGVEDNTDAEFALYKDYVAELQNESMIGDINEDIVIAPDDPEAWVYKVPTTLVWLQNNMELPDFESGTSEDDNDNG</sequence>
<reference evidence="1" key="1">
    <citation type="journal article" date="2018" name="Genome Biol.">
        <title>SKESA: strategic k-mer extension for scrupulous assemblies.</title>
        <authorList>
            <person name="Souvorov A."/>
            <person name="Agarwala R."/>
            <person name="Lipman D.J."/>
        </authorList>
    </citation>
    <scope>NUCLEOTIDE SEQUENCE</scope>
    <source>
        <strain evidence="1">D3612</strain>
    </source>
</reference>